<keyword evidence="3" id="KW-1185">Reference proteome</keyword>
<dbReference type="EMBL" id="OZ021736">
    <property type="protein sequence ID" value="CAK9315797.1"/>
    <property type="molecule type" value="Genomic_DNA"/>
</dbReference>
<feature type="compositionally biased region" description="Basic and acidic residues" evidence="1">
    <location>
        <begin position="68"/>
        <end position="85"/>
    </location>
</feature>
<reference evidence="2 3" key="1">
    <citation type="submission" date="2024-03" db="EMBL/GenBank/DDBJ databases">
        <authorList>
            <person name="Gkanogiannis A."/>
            <person name="Becerra Lopez-Lavalle L."/>
        </authorList>
    </citation>
    <scope>NUCLEOTIDE SEQUENCE [LARGE SCALE GENOMIC DNA]</scope>
</reference>
<accession>A0ABP0Y5U3</accession>
<feature type="compositionally biased region" description="Polar residues" evidence="1">
    <location>
        <begin position="54"/>
        <end position="66"/>
    </location>
</feature>
<name>A0ABP0Y5U3_9ROSI</name>
<dbReference type="Proteomes" id="UP001642487">
    <property type="component" value="Chromosome 2"/>
</dbReference>
<protein>
    <submittedName>
        <fullName evidence="2">Uncharacterized protein</fullName>
    </submittedName>
</protein>
<proteinExistence type="predicted"/>
<evidence type="ECO:0000313" key="3">
    <source>
        <dbReference type="Proteomes" id="UP001642487"/>
    </source>
</evidence>
<gene>
    <name evidence="2" type="ORF">CITCOLO1_LOCUS7624</name>
</gene>
<feature type="region of interest" description="Disordered" evidence="1">
    <location>
        <begin position="23"/>
        <end position="89"/>
    </location>
</feature>
<sequence>MDKRHIRSIWGVVEVSIRTKINPMTDPFKETNNQLDSQNEHSPQHLSSHAPRDNLSTHQISKSQWNIDLDRNLPQDPIQNRDLKVSPKAPAKLFNSSRFLNLGHR</sequence>
<evidence type="ECO:0000256" key="1">
    <source>
        <dbReference type="SAM" id="MobiDB-lite"/>
    </source>
</evidence>
<evidence type="ECO:0000313" key="2">
    <source>
        <dbReference type="EMBL" id="CAK9315797.1"/>
    </source>
</evidence>
<organism evidence="2 3">
    <name type="scientific">Citrullus colocynthis</name>
    <name type="common">colocynth</name>
    <dbReference type="NCBI Taxonomy" id="252529"/>
    <lineage>
        <taxon>Eukaryota</taxon>
        <taxon>Viridiplantae</taxon>
        <taxon>Streptophyta</taxon>
        <taxon>Embryophyta</taxon>
        <taxon>Tracheophyta</taxon>
        <taxon>Spermatophyta</taxon>
        <taxon>Magnoliopsida</taxon>
        <taxon>eudicotyledons</taxon>
        <taxon>Gunneridae</taxon>
        <taxon>Pentapetalae</taxon>
        <taxon>rosids</taxon>
        <taxon>fabids</taxon>
        <taxon>Cucurbitales</taxon>
        <taxon>Cucurbitaceae</taxon>
        <taxon>Benincaseae</taxon>
        <taxon>Citrullus</taxon>
    </lineage>
</organism>